<proteinExistence type="predicted"/>
<dbReference type="EMBL" id="LBMM01035301">
    <property type="protein sequence ID" value="KMQ81463.1"/>
    <property type="molecule type" value="Genomic_DNA"/>
</dbReference>
<evidence type="ECO:0000313" key="3">
    <source>
        <dbReference type="Proteomes" id="UP000036403"/>
    </source>
</evidence>
<comment type="caution">
    <text evidence="2">The sequence shown here is derived from an EMBL/GenBank/DDBJ whole genome shotgun (WGS) entry which is preliminary data.</text>
</comment>
<reference evidence="2 3" key="1">
    <citation type="submission" date="2015-04" db="EMBL/GenBank/DDBJ databases">
        <title>Lasius niger genome sequencing.</title>
        <authorList>
            <person name="Konorov E.A."/>
            <person name="Nikitin M.A."/>
            <person name="Kirill M.V."/>
            <person name="Chang P."/>
        </authorList>
    </citation>
    <scope>NUCLEOTIDE SEQUENCE [LARGE SCALE GENOMIC DNA]</scope>
    <source>
        <tissue evidence="2">Whole</tissue>
    </source>
</reference>
<dbReference type="AlphaFoldDB" id="A0A0J7JT37"/>
<feature type="region of interest" description="Disordered" evidence="1">
    <location>
        <begin position="72"/>
        <end position="107"/>
    </location>
</feature>
<evidence type="ECO:0000256" key="1">
    <source>
        <dbReference type="SAM" id="MobiDB-lite"/>
    </source>
</evidence>
<evidence type="ECO:0000313" key="2">
    <source>
        <dbReference type="EMBL" id="KMQ81463.1"/>
    </source>
</evidence>
<accession>A0A0J7JT37</accession>
<organism evidence="2 3">
    <name type="scientific">Lasius niger</name>
    <name type="common">Black garden ant</name>
    <dbReference type="NCBI Taxonomy" id="67767"/>
    <lineage>
        <taxon>Eukaryota</taxon>
        <taxon>Metazoa</taxon>
        <taxon>Ecdysozoa</taxon>
        <taxon>Arthropoda</taxon>
        <taxon>Hexapoda</taxon>
        <taxon>Insecta</taxon>
        <taxon>Pterygota</taxon>
        <taxon>Neoptera</taxon>
        <taxon>Endopterygota</taxon>
        <taxon>Hymenoptera</taxon>
        <taxon>Apocrita</taxon>
        <taxon>Aculeata</taxon>
        <taxon>Formicoidea</taxon>
        <taxon>Formicidae</taxon>
        <taxon>Formicinae</taxon>
        <taxon>Lasius</taxon>
        <taxon>Lasius</taxon>
    </lineage>
</organism>
<sequence>MDGRPPRSTRTWNETSMYVKLTSNQRSCGLGARNSLTMSGSPANFWPVWFQLLVRRMVANARTCQVTLDHRGVLDPSQLSHKKQREVEQQKQSPLDGSRAQPCHPERGRPVPEVLLLFHIAACKHHDAV</sequence>
<dbReference type="Proteomes" id="UP000036403">
    <property type="component" value="Unassembled WGS sequence"/>
</dbReference>
<name>A0A0J7JT37_LASNI</name>
<protein>
    <submittedName>
        <fullName evidence="2">Uncharacterized protein</fullName>
    </submittedName>
</protein>
<keyword evidence="3" id="KW-1185">Reference proteome</keyword>
<dbReference type="PaxDb" id="67767-A0A0J7JT37"/>
<gene>
    <name evidence="2" type="ORF">RF55_26249</name>
</gene>